<protein>
    <recommendedName>
        <fullName evidence="1">SGNH hydrolase-type esterase domain-containing protein</fullName>
    </recommendedName>
</protein>
<accession>A0ABS6EF90</accession>
<dbReference type="RefSeq" id="WP_216438037.1">
    <property type="nucleotide sequence ID" value="NZ_JAHLQF010000001.1"/>
</dbReference>
<dbReference type="Pfam" id="PF13472">
    <property type="entry name" value="Lipase_GDSL_2"/>
    <property type="match status" value="1"/>
</dbReference>
<proteinExistence type="predicted"/>
<name>A0ABS6EF90_9CLOT</name>
<dbReference type="InterPro" id="IPR013830">
    <property type="entry name" value="SGNH_hydro"/>
</dbReference>
<keyword evidence="3" id="KW-1185">Reference proteome</keyword>
<evidence type="ECO:0000313" key="3">
    <source>
        <dbReference type="Proteomes" id="UP000726170"/>
    </source>
</evidence>
<evidence type="ECO:0000259" key="1">
    <source>
        <dbReference type="Pfam" id="PF13472"/>
    </source>
</evidence>
<feature type="domain" description="SGNH hydrolase-type esterase" evidence="1">
    <location>
        <begin position="100"/>
        <end position="253"/>
    </location>
</feature>
<organism evidence="2 3">
    <name type="scientific">Clostridium mobile</name>
    <dbReference type="NCBI Taxonomy" id="2841512"/>
    <lineage>
        <taxon>Bacteria</taxon>
        <taxon>Bacillati</taxon>
        <taxon>Bacillota</taxon>
        <taxon>Clostridia</taxon>
        <taxon>Eubacteriales</taxon>
        <taxon>Clostridiaceae</taxon>
        <taxon>Clostridium</taxon>
    </lineage>
</organism>
<gene>
    <name evidence="2" type="ORF">KQI86_05010</name>
</gene>
<sequence length="273" mass="31446">MKKSKKKKKLIKLAILFTFIVAAFIPIKSFIWGQNSNTPPVTKKIDDKKEEINNKEEVNDKVEKTKAAEVKNNTVGKNTENNVAFSNDIDNKTFYKDGLFFGDSIIEGLSFYEVLDEQHVIHKKGLTAFKAKKEVPNIVKLNPKNIFILLGNNDLFNEKLKGDSFIQDYSGLLQDIKEGLPEANIYILSILPVADKAKKEHPFLSDERIEEFNMVLEDMAEKEGLPFINIEPVLNHSEELYEEDGIHFKAKFYDELLDYLKKYLTENENLQHN</sequence>
<evidence type="ECO:0000313" key="2">
    <source>
        <dbReference type="EMBL" id="MBU5483680.1"/>
    </source>
</evidence>
<dbReference type="EMBL" id="JAHLQF010000001">
    <property type="protein sequence ID" value="MBU5483680.1"/>
    <property type="molecule type" value="Genomic_DNA"/>
</dbReference>
<comment type="caution">
    <text evidence="2">The sequence shown here is derived from an EMBL/GenBank/DDBJ whole genome shotgun (WGS) entry which is preliminary data.</text>
</comment>
<reference evidence="2 3" key="1">
    <citation type="submission" date="2021-06" db="EMBL/GenBank/DDBJ databases">
        <authorList>
            <person name="Sun Q."/>
            <person name="Li D."/>
        </authorList>
    </citation>
    <scope>NUCLEOTIDE SEQUENCE [LARGE SCALE GENOMIC DNA]</scope>
    <source>
        <strain evidence="2 3">MSJ-11</strain>
    </source>
</reference>
<dbReference type="Proteomes" id="UP000726170">
    <property type="component" value="Unassembled WGS sequence"/>
</dbReference>